<evidence type="ECO:0000256" key="3">
    <source>
        <dbReference type="ARBA" id="ARBA00022448"/>
    </source>
</evidence>
<gene>
    <name evidence="9" type="ORF">EVJ46_05815</name>
</gene>
<dbReference type="GO" id="GO:0009279">
    <property type="term" value="C:cell outer membrane"/>
    <property type="evidence" value="ECO:0007669"/>
    <property type="project" value="UniProtKB-SubCell"/>
</dbReference>
<sequence length="514" mass="59470">MKMPALKIFFTFLLPSILFINIIRVIPVCADSIKNQSVQGTQRHRLKHEKNIEHIYIKHIKRIKLRNIKNLKTNKLFTLRMAIKAALKNSDLIKSAVERIKAAEANLNSMTADMLPKLTFHYNASRMEYQPYLATPHMPIPVFDSSGVKNGYMFFPPRIYMNSVANFNWNAEITQPVFTGFALLDKRQLAALGINIARVYKKEAVLNIIESVKIAYFNVLRFQKQLKVAQEQVRSLKSHEMQAREFYKQGIIPYNDLLKSQVALANALQYRVNSKASLNIAISNFNTILNENLNGIKKFKNVKYVKSNGAETYRFSYKKLNNLTDYALRNRPGLKVFKFRIKQLNLKEKIADSRYYPQISAFAAYSQSGQNWLASSNEFSNQANKIIGLSATWTLFNWFKTSDNYQKQRHDKLALKYNLKSYINNVRLQIKSNLLELNAAYNNIKAANLAVKQAKENLKITNLQYKQQVVTSTEVLDAETYLKRAKLNYYNSLYGYDIFLAKLERSIGRNTYGY</sequence>
<dbReference type="SUPFAM" id="SSF56954">
    <property type="entry name" value="Outer membrane efflux proteins (OEP)"/>
    <property type="match status" value="1"/>
</dbReference>
<dbReference type="PANTHER" id="PTHR30026">
    <property type="entry name" value="OUTER MEMBRANE PROTEIN TOLC"/>
    <property type="match status" value="1"/>
</dbReference>
<keyword evidence="7" id="KW-0998">Cell outer membrane</keyword>
<name>A0A519BGY8_ACIG2</name>
<keyword evidence="8" id="KW-0175">Coiled coil</keyword>
<keyword evidence="4" id="KW-1134">Transmembrane beta strand</keyword>
<evidence type="ECO:0000256" key="6">
    <source>
        <dbReference type="ARBA" id="ARBA00023136"/>
    </source>
</evidence>
<dbReference type="GO" id="GO:0015288">
    <property type="term" value="F:porin activity"/>
    <property type="evidence" value="ECO:0007669"/>
    <property type="project" value="TreeGrafter"/>
</dbReference>
<comment type="subcellular location">
    <subcellularLocation>
        <location evidence="1">Cell outer membrane</location>
    </subcellularLocation>
</comment>
<dbReference type="PANTHER" id="PTHR30026:SF20">
    <property type="entry name" value="OUTER MEMBRANE PROTEIN TOLC"/>
    <property type="match status" value="1"/>
</dbReference>
<dbReference type="GO" id="GO:1990281">
    <property type="term" value="C:efflux pump complex"/>
    <property type="evidence" value="ECO:0007669"/>
    <property type="project" value="TreeGrafter"/>
</dbReference>
<dbReference type="GO" id="GO:0015562">
    <property type="term" value="F:efflux transmembrane transporter activity"/>
    <property type="evidence" value="ECO:0007669"/>
    <property type="project" value="InterPro"/>
</dbReference>
<dbReference type="InterPro" id="IPR051906">
    <property type="entry name" value="TolC-like"/>
</dbReference>
<dbReference type="Gene3D" id="1.20.1600.10">
    <property type="entry name" value="Outer membrane efflux proteins (OEP)"/>
    <property type="match status" value="1"/>
</dbReference>
<accession>A0A519BGY8</accession>
<evidence type="ECO:0000256" key="4">
    <source>
        <dbReference type="ARBA" id="ARBA00022452"/>
    </source>
</evidence>
<dbReference type="InterPro" id="IPR003423">
    <property type="entry name" value="OMP_efflux"/>
</dbReference>
<dbReference type="Proteomes" id="UP000316562">
    <property type="component" value="Unassembled WGS sequence"/>
</dbReference>
<evidence type="ECO:0000313" key="10">
    <source>
        <dbReference type="Proteomes" id="UP000316562"/>
    </source>
</evidence>
<organism evidence="9 10">
    <name type="scientific">Acididesulfobacter guangdongensis</name>
    <dbReference type="NCBI Taxonomy" id="2597225"/>
    <lineage>
        <taxon>Bacteria</taxon>
        <taxon>Deltaproteobacteria</taxon>
        <taxon>Candidatus Acidulodesulfobacterales</taxon>
        <taxon>Candidatus Acididesulfobacter</taxon>
    </lineage>
</organism>
<comment type="caution">
    <text evidence="9">The sequence shown here is derived from an EMBL/GenBank/DDBJ whole genome shotgun (WGS) entry which is preliminary data.</text>
</comment>
<keyword evidence="6" id="KW-0472">Membrane</keyword>
<dbReference type="EMBL" id="SGBC01000002">
    <property type="protein sequence ID" value="RZD16530.1"/>
    <property type="molecule type" value="Genomic_DNA"/>
</dbReference>
<reference evidence="9 10" key="1">
    <citation type="journal article" date="2019" name="ISME J.">
        <title>Insights into ecological role of a new deltaproteobacterial order Candidatus Acidulodesulfobacterales by metagenomics and metatranscriptomics.</title>
        <authorList>
            <person name="Tan S."/>
            <person name="Liu J."/>
            <person name="Fang Y."/>
            <person name="Hedlund B.P."/>
            <person name="Lian Z.H."/>
            <person name="Huang L.Y."/>
            <person name="Li J.T."/>
            <person name="Huang L.N."/>
            <person name="Li W.J."/>
            <person name="Jiang H.C."/>
            <person name="Dong H.L."/>
            <person name="Shu W.S."/>
        </authorList>
    </citation>
    <scope>NUCLEOTIDE SEQUENCE [LARGE SCALE GENOMIC DNA]</scope>
    <source>
        <strain evidence="9">AP2</strain>
    </source>
</reference>
<evidence type="ECO:0000256" key="5">
    <source>
        <dbReference type="ARBA" id="ARBA00022692"/>
    </source>
</evidence>
<dbReference type="Pfam" id="PF02321">
    <property type="entry name" value="OEP"/>
    <property type="match status" value="2"/>
</dbReference>
<evidence type="ECO:0000313" key="9">
    <source>
        <dbReference type="EMBL" id="RZD16530.1"/>
    </source>
</evidence>
<keyword evidence="5" id="KW-0812">Transmembrane</keyword>
<evidence type="ECO:0000256" key="1">
    <source>
        <dbReference type="ARBA" id="ARBA00004442"/>
    </source>
</evidence>
<evidence type="ECO:0000256" key="8">
    <source>
        <dbReference type="SAM" id="Coils"/>
    </source>
</evidence>
<protein>
    <submittedName>
        <fullName evidence="9">TolC family protein</fullName>
    </submittedName>
</protein>
<evidence type="ECO:0000256" key="2">
    <source>
        <dbReference type="ARBA" id="ARBA00007613"/>
    </source>
</evidence>
<dbReference type="AlphaFoldDB" id="A0A519BGY8"/>
<feature type="coiled-coil region" evidence="8">
    <location>
        <begin position="437"/>
        <end position="464"/>
    </location>
</feature>
<keyword evidence="3" id="KW-0813">Transport</keyword>
<comment type="similarity">
    <text evidence="2">Belongs to the outer membrane factor (OMF) (TC 1.B.17) family.</text>
</comment>
<proteinExistence type="inferred from homology"/>
<evidence type="ECO:0000256" key="7">
    <source>
        <dbReference type="ARBA" id="ARBA00023237"/>
    </source>
</evidence>